<dbReference type="RefSeq" id="WP_099275771.1">
    <property type="nucleotide sequence ID" value="NZ_KZ304955.1"/>
</dbReference>
<proteinExistence type="predicted"/>
<keyword evidence="4" id="KW-1185">Reference proteome</keyword>
<dbReference type="PANTHER" id="PTHR13847:SF289">
    <property type="entry name" value="GLYCINE OXIDASE"/>
    <property type="match status" value="1"/>
</dbReference>
<reference evidence="3 4" key="1">
    <citation type="submission" date="2017-08" db="EMBL/GenBank/DDBJ databases">
        <title>Draft Genome Sequence of Loktanella cinnabarina Strain XM1, Isolated from Coastal Surface Water.</title>
        <authorList>
            <person name="Ma R."/>
            <person name="Wang J."/>
            <person name="Wang Q."/>
            <person name="Ma Z."/>
            <person name="Li J."/>
            <person name="Chen L."/>
        </authorList>
    </citation>
    <scope>NUCLEOTIDE SEQUENCE [LARGE SCALE GENOMIC DNA]</scope>
    <source>
        <strain evidence="3 4">XM1</strain>
    </source>
</reference>
<dbReference type="SUPFAM" id="SSF51905">
    <property type="entry name" value="FAD/NAD(P)-binding domain"/>
    <property type="match status" value="1"/>
</dbReference>
<dbReference type="EMBL" id="NQWH01000008">
    <property type="protein sequence ID" value="PHP28139.1"/>
    <property type="molecule type" value="Genomic_DNA"/>
</dbReference>
<comment type="caution">
    <text evidence="3">The sequence shown here is derived from an EMBL/GenBank/DDBJ whole genome shotgun (WGS) entry which is preliminary data.</text>
</comment>
<evidence type="ECO:0000313" key="4">
    <source>
        <dbReference type="Proteomes" id="UP000221860"/>
    </source>
</evidence>
<accession>A0A2G1MHA9</accession>
<dbReference type="Gene3D" id="3.50.50.60">
    <property type="entry name" value="FAD/NAD(P)-binding domain"/>
    <property type="match status" value="2"/>
</dbReference>
<dbReference type="GO" id="GO:0005737">
    <property type="term" value="C:cytoplasm"/>
    <property type="evidence" value="ECO:0007669"/>
    <property type="project" value="TreeGrafter"/>
</dbReference>
<dbReference type="SUPFAM" id="SSF54373">
    <property type="entry name" value="FAD-linked reductases, C-terminal domain"/>
    <property type="match status" value="1"/>
</dbReference>
<evidence type="ECO:0000259" key="2">
    <source>
        <dbReference type="Pfam" id="PF01266"/>
    </source>
</evidence>
<dbReference type="InterPro" id="IPR006076">
    <property type="entry name" value="FAD-dep_OxRdtase"/>
</dbReference>
<dbReference type="InterPro" id="IPR036188">
    <property type="entry name" value="FAD/NAD-bd_sf"/>
</dbReference>
<protein>
    <submittedName>
        <fullName evidence="3">Amino acid dehydrogenase</fullName>
    </submittedName>
</protein>
<evidence type="ECO:0000256" key="1">
    <source>
        <dbReference type="ARBA" id="ARBA00023002"/>
    </source>
</evidence>
<dbReference type="Proteomes" id="UP000221860">
    <property type="component" value="Unassembled WGS sequence"/>
</dbReference>
<name>A0A2G1MHA9_9RHOB</name>
<dbReference type="PANTHER" id="PTHR13847">
    <property type="entry name" value="SARCOSINE DEHYDROGENASE-RELATED"/>
    <property type="match status" value="1"/>
</dbReference>
<dbReference type="AlphaFoldDB" id="A0A2G1MHA9"/>
<evidence type="ECO:0000313" key="3">
    <source>
        <dbReference type="EMBL" id="PHP28139.1"/>
    </source>
</evidence>
<dbReference type="Gene3D" id="3.30.9.10">
    <property type="entry name" value="D-Amino Acid Oxidase, subunit A, domain 2"/>
    <property type="match status" value="1"/>
</dbReference>
<feature type="domain" description="FAD dependent oxidoreductase" evidence="2">
    <location>
        <begin position="3"/>
        <end position="392"/>
    </location>
</feature>
<dbReference type="GO" id="GO:0016491">
    <property type="term" value="F:oxidoreductase activity"/>
    <property type="evidence" value="ECO:0007669"/>
    <property type="project" value="UniProtKB-KW"/>
</dbReference>
<organism evidence="3 4">
    <name type="scientific">Limimaricola cinnabarinus</name>
    <dbReference type="NCBI Taxonomy" id="1125964"/>
    <lineage>
        <taxon>Bacteria</taxon>
        <taxon>Pseudomonadati</taxon>
        <taxon>Pseudomonadota</taxon>
        <taxon>Alphaproteobacteria</taxon>
        <taxon>Rhodobacterales</taxon>
        <taxon>Paracoccaceae</taxon>
        <taxon>Limimaricola</taxon>
    </lineage>
</organism>
<sequence length="415" mass="44380">MRIGIVGAGVIGVSVAQALMRDGHHVTLFDPDGVAQGASRGNAGAFAFADIIPLAIPGIWKQAPKWLLDPLGPLSIRPAYALKLLPWLLRFAGASSPHRYAAARDAQTAMMQLSAQALDRVLEAHDMHDLIRHEGQLQLYDSPRQLAAAKPGWDERAAAGIRFETLTSHEAIREVQPGLNPQFTSAVFTPDWFNTTDPELWVKTLAERVVAGGGEILQVAVRGLDTSGPGVTVTHDNGTAQFDKVVLAAGAQSNTLLRPLGLKLPLETERGYNTTLPASAFDLRTHLTFSSHGFVVTRIGDGLRVGGAVELGGLDLPPNMKRAQILLDKARDFLPELDTAGGVTWMGFRPSMPDSLPVIGAAPRHPDLVLTFGHGHLGLTQSAGTAELVADLVAGRPPALDLTPFAPQRFLKDRP</sequence>
<gene>
    <name evidence="3" type="ORF">CJ301_07080</name>
</gene>
<dbReference type="Pfam" id="PF01266">
    <property type="entry name" value="DAO"/>
    <property type="match status" value="1"/>
</dbReference>
<dbReference type="OrthoDB" id="9805337at2"/>
<keyword evidence="1" id="KW-0560">Oxidoreductase</keyword>